<dbReference type="AlphaFoldDB" id="A0AAE9XNG1"/>
<gene>
    <name evidence="2" type="ORF">PML80_03555</name>
</gene>
<dbReference type="Proteomes" id="UP001179483">
    <property type="component" value="Chromosome"/>
</dbReference>
<dbReference type="EMBL" id="CP116590">
    <property type="protein sequence ID" value="WCG38410.1"/>
    <property type="molecule type" value="Genomic_DNA"/>
</dbReference>
<evidence type="ECO:0000256" key="1">
    <source>
        <dbReference type="SAM" id="Coils"/>
    </source>
</evidence>
<accession>A0AAE9XNG1</accession>
<evidence type="ECO:0000313" key="3">
    <source>
        <dbReference type="Proteomes" id="UP001179483"/>
    </source>
</evidence>
<keyword evidence="1" id="KW-0175">Coiled coil</keyword>
<dbReference type="RefSeq" id="WP_271736435.1">
    <property type="nucleotide sequence ID" value="NZ_CP116590.1"/>
</dbReference>
<organism evidence="2 3">
    <name type="scientific">Aerococcus urinaeequi</name>
    <dbReference type="NCBI Taxonomy" id="51665"/>
    <lineage>
        <taxon>Bacteria</taxon>
        <taxon>Bacillati</taxon>
        <taxon>Bacillota</taxon>
        <taxon>Bacilli</taxon>
        <taxon>Lactobacillales</taxon>
        <taxon>Aerococcaceae</taxon>
        <taxon>Aerococcus</taxon>
    </lineage>
</organism>
<feature type="coiled-coil region" evidence="1">
    <location>
        <begin position="23"/>
        <end position="50"/>
    </location>
</feature>
<name>A0AAE9XNG1_9LACT</name>
<evidence type="ECO:0000313" key="2">
    <source>
        <dbReference type="EMBL" id="WCG38410.1"/>
    </source>
</evidence>
<protein>
    <submittedName>
        <fullName evidence="2">Uncharacterized protein</fullName>
    </submittedName>
</protein>
<proteinExistence type="predicted"/>
<reference evidence="2" key="1">
    <citation type="submission" date="2023-01" db="EMBL/GenBank/DDBJ databases">
        <title>Oxazolidinone resistance genes in florfenicol resistant enterococci from beef cattle and veal calves at slaughter.</title>
        <authorList>
            <person name="Biggel M."/>
        </authorList>
    </citation>
    <scope>NUCLEOTIDE SEQUENCE</scope>
    <source>
        <strain evidence="2">K79-1</strain>
    </source>
</reference>
<sequence length="82" mass="9553">MVKQLANLDFVAKQEGNKLITANEEFEMTLERSKEAQDKLRERAKNKEIHAVYKNFEIIRVEEEAEEKPKKATKTSKTGEDK</sequence>